<feature type="region of interest" description="Disordered" evidence="1">
    <location>
        <begin position="57"/>
        <end position="94"/>
    </location>
</feature>
<sequence>MIVPCAITEAQLTYEQEVDANFNCPPASKQGAKIDFLLPRSAFAMRAMERLVTEGIEREGRETRQSLTGDGARLGRLTSSRVGGGGSGMMRSQTTTIETWEDGYKFDKYNNS</sequence>
<evidence type="ECO:0000256" key="1">
    <source>
        <dbReference type="SAM" id="MobiDB-lite"/>
    </source>
</evidence>
<keyword evidence="3" id="KW-1185">Reference proteome</keyword>
<dbReference type="Proteomes" id="UP001530315">
    <property type="component" value="Unassembled WGS sequence"/>
</dbReference>
<comment type="caution">
    <text evidence="2">The sequence shown here is derived from an EMBL/GenBank/DDBJ whole genome shotgun (WGS) entry which is preliminary data.</text>
</comment>
<dbReference type="AlphaFoldDB" id="A0ABD3MQ91"/>
<evidence type="ECO:0000313" key="2">
    <source>
        <dbReference type="EMBL" id="KAL3765026.1"/>
    </source>
</evidence>
<evidence type="ECO:0000313" key="3">
    <source>
        <dbReference type="Proteomes" id="UP001530315"/>
    </source>
</evidence>
<proteinExistence type="predicted"/>
<reference evidence="2 3" key="1">
    <citation type="submission" date="2024-10" db="EMBL/GenBank/DDBJ databases">
        <title>Updated reference genomes for cyclostephanoid diatoms.</title>
        <authorList>
            <person name="Roberts W.R."/>
            <person name="Alverson A.J."/>
        </authorList>
    </citation>
    <scope>NUCLEOTIDE SEQUENCE [LARGE SCALE GENOMIC DNA]</scope>
    <source>
        <strain evidence="2 3">AJA276-08</strain>
    </source>
</reference>
<accession>A0ABD3MQ91</accession>
<gene>
    <name evidence="2" type="ORF">ACHAW5_004285</name>
</gene>
<dbReference type="EMBL" id="JALLAZ020001759">
    <property type="protein sequence ID" value="KAL3765026.1"/>
    <property type="molecule type" value="Genomic_DNA"/>
</dbReference>
<name>A0ABD3MQ91_9STRA</name>
<organism evidence="2 3">
    <name type="scientific">Stephanodiscus triporus</name>
    <dbReference type="NCBI Taxonomy" id="2934178"/>
    <lineage>
        <taxon>Eukaryota</taxon>
        <taxon>Sar</taxon>
        <taxon>Stramenopiles</taxon>
        <taxon>Ochrophyta</taxon>
        <taxon>Bacillariophyta</taxon>
        <taxon>Coscinodiscophyceae</taxon>
        <taxon>Thalassiosirophycidae</taxon>
        <taxon>Stephanodiscales</taxon>
        <taxon>Stephanodiscaceae</taxon>
        <taxon>Stephanodiscus</taxon>
    </lineage>
</organism>
<protein>
    <submittedName>
        <fullName evidence="2">Uncharacterized protein</fullName>
    </submittedName>
</protein>